<gene>
    <name evidence="3" type="ORF">FRACYDRAFT_268035</name>
</gene>
<evidence type="ECO:0000256" key="2">
    <source>
        <dbReference type="SAM" id="SignalP"/>
    </source>
</evidence>
<evidence type="ECO:0000313" key="4">
    <source>
        <dbReference type="Proteomes" id="UP000095751"/>
    </source>
</evidence>
<keyword evidence="4" id="KW-1185">Reference proteome</keyword>
<organism evidence="3 4">
    <name type="scientific">Fragilariopsis cylindrus CCMP1102</name>
    <dbReference type="NCBI Taxonomy" id="635003"/>
    <lineage>
        <taxon>Eukaryota</taxon>
        <taxon>Sar</taxon>
        <taxon>Stramenopiles</taxon>
        <taxon>Ochrophyta</taxon>
        <taxon>Bacillariophyta</taxon>
        <taxon>Bacillariophyceae</taxon>
        <taxon>Bacillariophycidae</taxon>
        <taxon>Bacillariales</taxon>
        <taxon>Bacillariaceae</taxon>
        <taxon>Fragilariopsis</taxon>
    </lineage>
</organism>
<dbReference type="KEGG" id="fcy:FRACYDRAFT_268035"/>
<dbReference type="OrthoDB" id="41577at2759"/>
<proteinExistence type="predicted"/>
<sequence>MMMNNVTTKTLAFLFIALTAGTSLCNGFHQPSMSTTSSSLTRTKTSSNAYRMNTVIDAPTKEDLDRKVGRRTGRDGNGSDDDLLGDSEENIEDAIRKQGPLEYLEDNMEESRDMKDPFHILLMKSTFDKPGITVPYVASNLEYVLAMPVDDATEHSQFCYENGLSCVGVWPREECLKLGRQLQLRDIVCRVVPFAEGGNRAWQSSKDANEENTGGFIESESL</sequence>
<dbReference type="EMBL" id="KV784355">
    <property type="protein sequence ID" value="OEU19478.1"/>
    <property type="molecule type" value="Genomic_DNA"/>
</dbReference>
<feature type="compositionally biased region" description="Acidic residues" evidence="1">
    <location>
        <begin position="78"/>
        <end position="87"/>
    </location>
</feature>
<reference evidence="3 4" key="1">
    <citation type="submission" date="2016-09" db="EMBL/GenBank/DDBJ databases">
        <title>Extensive genetic diversity and differential bi-allelic expression allows diatom success in the polar Southern Ocean.</title>
        <authorList>
            <consortium name="DOE Joint Genome Institute"/>
            <person name="Mock T."/>
            <person name="Otillar R.P."/>
            <person name="Strauss J."/>
            <person name="Dupont C."/>
            <person name="Frickenhaus S."/>
            <person name="Maumus F."/>
            <person name="Mcmullan M."/>
            <person name="Sanges R."/>
            <person name="Schmutz J."/>
            <person name="Toseland A."/>
            <person name="Valas R."/>
            <person name="Veluchamy A."/>
            <person name="Ward B.J."/>
            <person name="Allen A."/>
            <person name="Barry K."/>
            <person name="Falciatore A."/>
            <person name="Ferrante M."/>
            <person name="Fortunato A.E."/>
            <person name="Gloeckner G."/>
            <person name="Gruber A."/>
            <person name="Hipkin R."/>
            <person name="Janech M."/>
            <person name="Kroth P."/>
            <person name="Leese F."/>
            <person name="Lindquist E."/>
            <person name="Lyon B.R."/>
            <person name="Martin J."/>
            <person name="Mayer C."/>
            <person name="Parker M."/>
            <person name="Quesneville H."/>
            <person name="Raymond J."/>
            <person name="Uhlig C."/>
            <person name="Valentin K.U."/>
            <person name="Worden A.Z."/>
            <person name="Armbrust E.V."/>
            <person name="Bowler C."/>
            <person name="Green B."/>
            <person name="Moulton V."/>
            <person name="Van Oosterhout C."/>
            <person name="Grigoriev I."/>
        </authorList>
    </citation>
    <scope>NUCLEOTIDE SEQUENCE [LARGE SCALE GENOMIC DNA]</scope>
    <source>
        <strain evidence="3 4">CCMP1102</strain>
    </source>
</reference>
<name>A0A1E7FMS8_9STRA</name>
<dbReference type="Proteomes" id="UP000095751">
    <property type="component" value="Unassembled WGS sequence"/>
</dbReference>
<accession>A0A1E7FMS8</accession>
<keyword evidence="2" id="KW-0732">Signal</keyword>
<dbReference type="AlphaFoldDB" id="A0A1E7FMS8"/>
<feature type="signal peptide" evidence="2">
    <location>
        <begin position="1"/>
        <end position="27"/>
    </location>
</feature>
<dbReference type="InParanoid" id="A0A1E7FMS8"/>
<feature type="region of interest" description="Disordered" evidence="1">
    <location>
        <begin position="60"/>
        <end position="87"/>
    </location>
</feature>
<evidence type="ECO:0000256" key="1">
    <source>
        <dbReference type="SAM" id="MobiDB-lite"/>
    </source>
</evidence>
<feature type="region of interest" description="Disordered" evidence="1">
    <location>
        <begin position="202"/>
        <end position="222"/>
    </location>
</feature>
<feature type="chain" id="PRO_5009193339" evidence="2">
    <location>
        <begin position="28"/>
        <end position="222"/>
    </location>
</feature>
<evidence type="ECO:0000313" key="3">
    <source>
        <dbReference type="EMBL" id="OEU19478.1"/>
    </source>
</evidence>
<protein>
    <submittedName>
        <fullName evidence="3">Uncharacterized protein</fullName>
    </submittedName>
</protein>